<name>A0ABN7NIE7_TIMPD</name>
<dbReference type="Proteomes" id="UP001153148">
    <property type="component" value="Unassembled WGS sequence"/>
</dbReference>
<gene>
    <name evidence="1" type="ORF">TPAB3V08_LOCUS1660</name>
</gene>
<evidence type="ECO:0000313" key="1">
    <source>
        <dbReference type="EMBL" id="CAG2054639.1"/>
    </source>
</evidence>
<keyword evidence="2" id="KW-1185">Reference proteome</keyword>
<comment type="caution">
    <text evidence="1">The sequence shown here is derived from an EMBL/GenBank/DDBJ whole genome shotgun (WGS) entry which is preliminary data.</text>
</comment>
<protein>
    <submittedName>
        <fullName evidence="1">Uncharacterized protein</fullName>
    </submittedName>
</protein>
<evidence type="ECO:0000313" key="2">
    <source>
        <dbReference type="Proteomes" id="UP001153148"/>
    </source>
</evidence>
<dbReference type="EMBL" id="CAJPIN010001558">
    <property type="protein sequence ID" value="CAG2054639.1"/>
    <property type="molecule type" value="Genomic_DNA"/>
</dbReference>
<organism evidence="1 2">
    <name type="scientific">Timema podura</name>
    <name type="common">Walking stick</name>
    <dbReference type="NCBI Taxonomy" id="61482"/>
    <lineage>
        <taxon>Eukaryota</taxon>
        <taxon>Metazoa</taxon>
        <taxon>Ecdysozoa</taxon>
        <taxon>Arthropoda</taxon>
        <taxon>Hexapoda</taxon>
        <taxon>Insecta</taxon>
        <taxon>Pterygota</taxon>
        <taxon>Neoptera</taxon>
        <taxon>Polyneoptera</taxon>
        <taxon>Phasmatodea</taxon>
        <taxon>Timematodea</taxon>
        <taxon>Timematoidea</taxon>
        <taxon>Timematidae</taxon>
        <taxon>Timema</taxon>
    </lineage>
</organism>
<reference evidence="1" key="1">
    <citation type="submission" date="2021-03" db="EMBL/GenBank/DDBJ databases">
        <authorList>
            <person name="Tran Van P."/>
        </authorList>
    </citation>
    <scope>NUCLEOTIDE SEQUENCE</scope>
</reference>
<proteinExistence type="predicted"/>
<accession>A0ABN7NIE7</accession>
<sequence>MVFARNQAMPNKHPPSVKIVPTSAAHKECHVSWLLHKGASSVFTKLDFLFSNSLCNVCVQAKLDATCLGRPETIACLVTVRSLLCTFTHCILGFALTTFLNNYYARVLSCTLCCHPSVTNLLQYHLEKKN</sequence>